<keyword evidence="1" id="KW-0472">Membrane</keyword>
<keyword evidence="3" id="KW-1185">Reference proteome</keyword>
<name>B7J9I7_ACIF2</name>
<dbReference type="KEGG" id="afr:AFE_1386"/>
<organism evidence="2 3">
    <name type="scientific">Acidithiobacillus ferrooxidans (strain ATCC 23270 / DSM 14882 / CIP 104768 / NCIMB 8455)</name>
    <name type="common">Ferrobacillus ferrooxidans (strain ATCC 23270)</name>
    <dbReference type="NCBI Taxonomy" id="243159"/>
    <lineage>
        <taxon>Bacteria</taxon>
        <taxon>Pseudomonadati</taxon>
        <taxon>Pseudomonadota</taxon>
        <taxon>Acidithiobacillia</taxon>
        <taxon>Acidithiobacillales</taxon>
        <taxon>Acidithiobacillaceae</taxon>
        <taxon>Acidithiobacillus</taxon>
    </lineage>
</organism>
<proteinExistence type="predicted"/>
<keyword evidence="1" id="KW-0812">Transmembrane</keyword>
<evidence type="ECO:0000313" key="2">
    <source>
        <dbReference type="EMBL" id="ACK80014.1"/>
    </source>
</evidence>
<evidence type="ECO:0008006" key="4">
    <source>
        <dbReference type="Google" id="ProtNLM"/>
    </source>
</evidence>
<evidence type="ECO:0000256" key="1">
    <source>
        <dbReference type="SAM" id="Phobius"/>
    </source>
</evidence>
<gene>
    <name evidence="2" type="ordered locus">AFE_1386</name>
</gene>
<evidence type="ECO:0000313" key="3">
    <source>
        <dbReference type="Proteomes" id="UP000001362"/>
    </source>
</evidence>
<keyword evidence="1" id="KW-1133">Transmembrane helix</keyword>
<dbReference type="Proteomes" id="UP000001362">
    <property type="component" value="Chromosome"/>
</dbReference>
<dbReference type="HOGENOM" id="CLU_2679243_0_0_6"/>
<sequence length="74" mass="8258">MVSPLLLWCYSMEWRGGKRGAGMAGVIYLMTNIAMPGMVKIGKTENADTLLGLNRILFAEGRHKWTVLQTSEQD</sequence>
<reference evidence="2 3" key="1">
    <citation type="journal article" date="2008" name="BMC Genomics">
        <title>Acidithiobacillus ferrooxidans metabolism: from genome sequence to industrial applications.</title>
        <authorList>
            <person name="Valdes J."/>
            <person name="Pedroso I."/>
            <person name="Quatrini R."/>
            <person name="Dodson R.J."/>
            <person name="Tettelin H."/>
            <person name="Blake R.II."/>
            <person name="Eisen J.A."/>
            <person name="Holmes D.S."/>
        </authorList>
    </citation>
    <scope>NUCLEOTIDE SEQUENCE [LARGE SCALE GENOMIC DNA]</scope>
    <source>
        <strain evidence="3">ATCC 23270 / DSM 14882 / CIP 104768 / NCIMB 8455</strain>
    </source>
</reference>
<dbReference type="AlphaFoldDB" id="B7J9I7"/>
<feature type="transmembrane region" description="Helical" evidence="1">
    <location>
        <begin position="20"/>
        <end position="39"/>
    </location>
</feature>
<protein>
    <recommendedName>
        <fullName evidence="4">GIY-YIG nuclease family protein</fullName>
    </recommendedName>
</protein>
<dbReference type="PaxDb" id="243159-AFE_1386"/>
<dbReference type="EMBL" id="CP001219">
    <property type="protein sequence ID" value="ACK80014.1"/>
    <property type="molecule type" value="Genomic_DNA"/>
</dbReference>
<accession>B7J9I7</accession>